<dbReference type="Proteomes" id="UP000252345">
    <property type="component" value="Unassembled WGS sequence"/>
</dbReference>
<accession>A0A366KCN2</accession>
<dbReference type="CDD" id="cd02976">
    <property type="entry name" value="NrdH"/>
    <property type="match status" value="1"/>
</dbReference>
<reference evidence="2 3" key="1">
    <citation type="submission" date="2017-10" db="EMBL/GenBank/DDBJ databases">
        <title>Bifidobacterium xylocopum sp. nov. and Bifidobacterium aemilianum sp. nov., from the carpenter bee (Xylocopa violacea) digestive tract.</title>
        <authorList>
            <person name="Alberoni D."/>
            <person name="Baffoni L."/>
            <person name="Di Gioia D."/>
            <person name="Gaggia F."/>
            <person name="Biavati B."/>
        </authorList>
    </citation>
    <scope>NUCLEOTIDE SEQUENCE [LARGE SCALE GENOMIC DNA]</scope>
    <source>
        <strain evidence="2 3">XV2</strain>
    </source>
</reference>
<dbReference type="SUPFAM" id="SSF52833">
    <property type="entry name" value="Thioredoxin-like"/>
    <property type="match status" value="1"/>
</dbReference>
<sequence>MSVTVYTKAHCPQCDATKRQLAKRGVAFDVVDLASDPGLVDSFLAKGFKQTPIVVTEEGSWSGYRPDMIKQVAERLAAVEA</sequence>
<dbReference type="OrthoDB" id="8545217at2"/>
<protein>
    <submittedName>
        <fullName evidence="2">NrdH-redoxin</fullName>
    </submittedName>
</protein>
<gene>
    <name evidence="2" type="ORF">CRD59_06750</name>
</gene>
<dbReference type="InterPro" id="IPR036249">
    <property type="entry name" value="Thioredoxin-like_sf"/>
</dbReference>
<comment type="caution">
    <text evidence="2">The sequence shown here is derived from an EMBL/GenBank/DDBJ whole genome shotgun (WGS) entry which is preliminary data.</text>
</comment>
<dbReference type="RefSeq" id="WP_113853927.1">
    <property type="nucleotide sequence ID" value="NZ_PDCH01000017.1"/>
</dbReference>
<feature type="domain" description="Glutaredoxin" evidence="1">
    <location>
        <begin position="3"/>
        <end position="55"/>
    </location>
</feature>
<name>A0A366KCN2_9BIFI</name>
<dbReference type="AlphaFoldDB" id="A0A366KCN2"/>
<dbReference type="Pfam" id="PF00462">
    <property type="entry name" value="Glutaredoxin"/>
    <property type="match status" value="1"/>
</dbReference>
<dbReference type="PROSITE" id="PS51354">
    <property type="entry name" value="GLUTAREDOXIN_2"/>
    <property type="match status" value="1"/>
</dbReference>
<evidence type="ECO:0000313" key="3">
    <source>
        <dbReference type="Proteomes" id="UP000252345"/>
    </source>
</evidence>
<evidence type="ECO:0000259" key="1">
    <source>
        <dbReference type="Pfam" id="PF00462"/>
    </source>
</evidence>
<proteinExistence type="predicted"/>
<dbReference type="EMBL" id="PDCH01000017">
    <property type="protein sequence ID" value="RBP98873.1"/>
    <property type="molecule type" value="Genomic_DNA"/>
</dbReference>
<dbReference type="Gene3D" id="3.40.30.10">
    <property type="entry name" value="Glutaredoxin"/>
    <property type="match status" value="1"/>
</dbReference>
<dbReference type="InterPro" id="IPR002109">
    <property type="entry name" value="Glutaredoxin"/>
</dbReference>
<evidence type="ECO:0000313" key="2">
    <source>
        <dbReference type="EMBL" id="RBP98873.1"/>
    </source>
</evidence>
<organism evidence="2 3">
    <name type="scientific">Bifidobacterium xylocopae</name>
    <dbReference type="NCBI Taxonomy" id="2493119"/>
    <lineage>
        <taxon>Bacteria</taxon>
        <taxon>Bacillati</taxon>
        <taxon>Actinomycetota</taxon>
        <taxon>Actinomycetes</taxon>
        <taxon>Bifidobacteriales</taxon>
        <taxon>Bifidobacteriaceae</taxon>
        <taxon>Bifidobacterium</taxon>
    </lineage>
</organism>
<keyword evidence="3" id="KW-1185">Reference proteome</keyword>